<dbReference type="PROSITE" id="PS50076">
    <property type="entry name" value="DNAJ_2"/>
    <property type="match status" value="1"/>
</dbReference>
<sequence>MKINLATACSKLLFVFIALLLSFSSLASIAQLEQQAQLNNAEAQYRLGLAFETGEGVRRDLSLAAYWYQQASENGHRAATYNYAQALEYGRGIKSNHAKAVLLYTKLAVEGDPSTYGKIARLYRDFKIDIANEDQAVLWYDLARTQSAEFDAEYALALKKQFDAHQLKQIEALKQQEQSVTSAPTPAKTPSSLPVRTATNWSLHGIYLALLLCSILTALFLFKRFSSANRLADSSMKEMKIRLAQQQDQITKFKIQLKSAASFQKKAASTTSKPTPTVLNDAYLRFGFTAGQINNLTPKQVKARYKQLCRVYHPDAQGSDEEMRQLNLAFKSIIEHLKATQKIH</sequence>
<dbReference type="InterPro" id="IPR036869">
    <property type="entry name" value="J_dom_sf"/>
</dbReference>
<evidence type="ECO:0000256" key="1">
    <source>
        <dbReference type="ARBA" id="ARBA00023186"/>
    </source>
</evidence>
<gene>
    <name evidence="5" type="ORF">VTH8203_02263</name>
</gene>
<dbReference type="Proteomes" id="UP000219336">
    <property type="component" value="Unassembled WGS sequence"/>
</dbReference>
<evidence type="ECO:0000313" key="6">
    <source>
        <dbReference type="Proteomes" id="UP000219336"/>
    </source>
</evidence>
<dbReference type="InterPro" id="IPR006597">
    <property type="entry name" value="Sel1-like"/>
</dbReference>
<feature type="chain" id="PRO_5012534592" evidence="3">
    <location>
        <begin position="28"/>
        <end position="344"/>
    </location>
</feature>
<dbReference type="PANTHER" id="PTHR45011:SF1">
    <property type="entry name" value="DAP3-BINDING CELL DEATH ENHANCER 1"/>
    <property type="match status" value="1"/>
</dbReference>
<keyword evidence="6" id="KW-1185">Reference proteome</keyword>
<dbReference type="InterPro" id="IPR001623">
    <property type="entry name" value="DnaJ_domain"/>
</dbReference>
<dbReference type="InterPro" id="IPR011990">
    <property type="entry name" value="TPR-like_helical_dom_sf"/>
</dbReference>
<dbReference type="PANTHER" id="PTHR45011">
    <property type="entry name" value="DAP3-BINDING CELL DEATH ENHANCER 1"/>
    <property type="match status" value="1"/>
</dbReference>
<dbReference type="EMBL" id="OANU01000030">
    <property type="protein sequence ID" value="SNX48642.1"/>
    <property type="molecule type" value="Genomic_DNA"/>
</dbReference>
<dbReference type="InterPro" id="IPR052748">
    <property type="entry name" value="ISR_Activator"/>
</dbReference>
<evidence type="ECO:0000256" key="2">
    <source>
        <dbReference type="SAM" id="Phobius"/>
    </source>
</evidence>
<keyword evidence="1" id="KW-0143">Chaperone</keyword>
<keyword evidence="2" id="KW-0812">Transmembrane</keyword>
<evidence type="ECO:0000259" key="4">
    <source>
        <dbReference type="PROSITE" id="PS50076"/>
    </source>
</evidence>
<feature type="transmembrane region" description="Helical" evidence="2">
    <location>
        <begin position="201"/>
        <end position="222"/>
    </location>
</feature>
<keyword evidence="2" id="KW-0472">Membrane</keyword>
<name>A0A240EIX9_9VIBR</name>
<reference evidence="6" key="1">
    <citation type="submission" date="2016-06" db="EMBL/GenBank/DDBJ databases">
        <authorList>
            <person name="Rodrigo-Torres L."/>
            <person name="Arahal R.D."/>
            <person name="Lucena T."/>
        </authorList>
    </citation>
    <scope>NUCLEOTIDE SEQUENCE [LARGE SCALE GENOMIC DNA]</scope>
    <source>
        <strain evidence="6">CECT8203</strain>
    </source>
</reference>
<dbReference type="SUPFAM" id="SSF81901">
    <property type="entry name" value="HCP-like"/>
    <property type="match status" value="1"/>
</dbReference>
<feature type="domain" description="J" evidence="4">
    <location>
        <begin position="281"/>
        <end position="344"/>
    </location>
</feature>
<feature type="signal peptide" evidence="3">
    <location>
        <begin position="1"/>
        <end position="27"/>
    </location>
</feature>
<dbReference type="RefSeq" id="WP_096993791.1">
    <property type="nucleotide sequence ID" value="NZ_JBHSII010000001.1"/>
</dbReference>
<evidence type="ECO:0000313" key="5">
    <source>
        <dbReference type="EMBL" id="SNX48642.1"/>
    </source>
</evidence>
<dbReference type="SMART" id="SM00271">
    <property type="entry name" value="DnaJ"/>
    <property type="match status" value="1"/>
</dbReference>
<keyword evidence="2" id="KW-1133">Transmembrane helix</keyword>
<dbReference type="SMART" id="SM00671">
    <property type="entry name" value="SEL1"/>
    <property type="match status" value="3"/>
</dbReference>
<dbReference type="OrthoDB" id="5906522at2"/>
<protein>
    <submittedName>
        <fullName evidence="5">Sel1 repeat protein</fullName>
    </submittedName>
</protein>
<proteinExistence type="predicted"/>
<dbReference type="AlphaFoldDB" id="A0A240EIX9"/>
<dbReference type="Gene3D" id="1.10.287.110">
    <property type="entry name" value="DnaJ domain"/>
    <property type="match status" value="1"/>
</dbReference>
<dbReference type="Gene3D" id="1.25.40.10">
    <property type="entry name" value="Tetratricopeptide repeat domain"/>
    <property type="match status" value="1"/>
</dbReference>
<organism evidence="5 6">
    <name type="scientific">Vibrio thalassae</name>
    <dbReference type="NCBI Taxonomy" id="1243014"/>
    <lineage>
        <taxon>Bacteria</taxon>
        <taxon>Pseudomonadati</taxon>
        <taxon>Pseudomonadota</taxon>
        <taxon>Gammaproteobacteria</taxon>
        <taxon>Vibrionales</taxon>
        <taxon>Vibrionaceae</taxon>
        <taxon>Vibrio</taxon>
    </lineage>
</organism>
<dbReference type="SUPFAM" id="SSF46565">
    <property type="entry name" value="Chaperone J-domain"/>
    <property type="match status" value="1"/>
</dbReference>
<keyword evidence="3" id="KW-0732">Signal</keyword>
<accession>A0A240EIX9</accession>
<dbReference type="Pfam" id="PF08238">
    <property type="entry name" value="Sel1"/>
    <property type="match status" value="2"/>
</dbReference>
<evidence type="ECO:0000256" key="3">
    <source>
        <dbReference type="SAM" id="SignalP"/>
    </source>
</evidence>